<feature type="compositionally biased region" description="Basic and acidic residues" evidence="1">
    <location>
        <begin position="95"/>
        <end position="105"/>
    </location>
</feature>
<evidence type="ECO:0000313" key="3">
    <source>
        <dbReference type="Proteomes" id="UP000218231"/>
    </source>
</evidence>
<evidence type="ECO:0000313" key="2">
    <source>
        <dbReference type="EMBL" id="PAV93408.1"/>
    </source>
</evidence>
<accession>A0A2A2M4J8</accession>
<dbReference type="AlphaFoldDB" id="A0A2A2M4J8"/>
<name>A0A2A2M4J8_9BILA</name>
<dbReference type="EMBL" id="LIAE01005335">
    <property type="protein sequence ID" value="PAV93408.1"/>
    <property type="molecule type" value="Genomic_DNA"/>
</dbReference>
<dbReference type="Proteomes" id="UP000218231">
    <property type="component" value="Unassembled WGS sequence"/>
</dbReference>
<proteinExistence type="predicted"/>
<evidence type="ECO:0000256" key="1">
    <source>
        <dbReference type="SAM" id="MobiDB-lite"/>
    </source>
</evidence>
<keyword evidence="3" id="KW-1185">Reference proteome</keyword>
<protein>
    <submittedName>
        <fullName evidence="2">Uncharacterized protein</fullName>
    </submittedName>
</protein>
<reference evidence="2 3" key="1">
    <citation type="journal article" date="2017" name="Curr. Biol.">
        <title>Genome architecture and evolution of a unichromosomal asexual nematode.</title>
        <authorList>
            <person name="Fradin H."/>
            <person name="Zegar C."/>
            <person name="Gutwein M."/>
            <person name="Lucas J."/>
            <person name="Kovtun M."/>
            <person name="Corcoran D."/>
            <person name="Baugh L.R."/>
            <person name="Kiontke K."/>
            <person name="Gunsalus K."/>
            <person name="Fitch D.H."/>
            <person name="Piano F."/>
        </authorList>
    </citation>
    <scope>NUCLEOTIDE SEQUENCE [LARGE SCALE GENOMIC DNA]</scope>
    <source>
        <strain evidence="2">PF1309</strain>
    </source>
</reference>
<organism evidence="2 3">
    <name type="scientific">Diploscapter pachys</name>
    <dbReference type="NCBI Taxonomy" id="2018661"/>
    <lineage>
        <taxon>Eukaryota</taxon>
        <taxon>Metazoa</taxon>
        <taxon>Ecdysozoa</taxon>
        <taxon>Nematoda</taxon>
        <taxon>Chromadorea</taxon>
        <taxon>Rhabditida</taxon>
        <taxon>Rhabditina</taxon>
        <taxon>Rhabditomorpha</taxon>
        <taxon>Rhabditoidea</taxon>
        <taxon>Rhabditidae</taxon>
        <taxon>Diploscapter</taxon>
    </lineage>
</organism>
<sequence length="161" mass="18040">MAFAAFVQPHARLSDAAAFLLGNAGAVVGDGQHQPPRIRGVERRGCLHHAARMLRSIVEQVAEQFVEILRFDRRNRIAADVAGDRQTTHPVQPPDRLHQIRDRGPHRGAGARIDHTGTGAGEVMADRRVDPLDLRGPLRICAEPQRQRRDRRLQRMGERAH</sequence>
<feature type="region of interest" description="Disordered" evidence="1">
    <location>
        <begin position="80"/>
        <end position="129"/>
    </location>
</feature>
<gene>
    <name evidence="2" type="ORF">WR25_04553</name>
</gene>
<comment type="caution">
    <text evidence="2">The sequence shown here is derived from an EMBL/GenBank/DDBJ whole genome shotgun (WGS) entry which is preliminary data.</text>
</comment>